<dbReference type="InterPro" id="IPR006759">
    <property type="entry name" value="Glyco_transf_54"/>
</dbReference>
<protein>
    <submittedName>
        <fullName evidence="4">Alpha-1,3-mannosyl-glycoprotein 4-beta-N-acetylglucosaminyltransferase-like protein MGAT4E isoform X1</fullName>
    </submittedName>
</protein>
<dbReference type="PANTHER" id="PTHR12062:SF11">
    <property type="entry name" value="ALPHA-1,3-MANNOSYL-GLYCOPROTEIN 4-BETA-N-ACETYLGLUCOSAMINYLTRANSFERASE-LIKE PROTEIN MGAT4E"/>
    <property type="match status" value="1"/>
</dbReference>
<dbReference type="OMA" id="KEMVAWQ"/>
<dbReference type="AlphaFoldDB" id="A0A6P5LKL8"/>
<evidence type="ECO:0000313" key="3">
    <source>
        <dbReference type="Proteomes" id="UP000515140"/>
    </source>
</evidence>
<feature type="chain" id="PRO_5028080711" evidence="1">
    <location>
        <begin position="28"/>
        <end position="483"/>
    </location>
</feature>
<dbReference type="Proteomes" id="UP000515140">
    <property type="component" value="Unplaced"/>
</dbReference>
<dbReference type="InterPro" id="IPR057279">
    <property type="entry name" value="MGAT4"/>
</dbReference>
<reference evidence="4" key="1">
    <citation type="submission" date="2025-08" db="UniProtKB">
        <authorList>
            <consortium name="RefSeq"/>
        </authorList>
    </citation>
    <scope>IDENTIFICATION</scope>
    <source>
        <tissue evidence="4">Spleen</tissue>
    </source>
</reference>
<accession>A0A6P5LKL8</accession>
<dbReference type="GO" id="GO:0006487">
    <property type="term" value="P:protein N-linked glycosylation"/>
    <property type="evidence" value="ECO:0007669"/>
    <property type="project" value="TreeGrafter"/>
</dbReference>
<dbReference type="KEGG" id="pcw:110219622"/>
<sequence length="483" mass="54726">MHYSILCSVLAFPASILLGFLLSLGATKEIDEDQVVEEKKILAWMMTQEQINSVSKSHLKTFKEIQNPSELSNASYQQLAGTLPIKKKLMTVGLSSRQHPQGNYLMGTLKSLFLASSEDELKDILVLVYLTVLDSTWFNETISDIIKTFSPQTVAGQLLVIRSLSTPYPPMRALKTNLSEAYSNIVQFNQNVAHALLMNFAANLSNYFLMIEDNVHCLPNFITCMWREIVTWEIDDWVLMEFSTWGFVGKLLHSSDLPRLAQFFLLYKEAPPEVLLYHFRKLLDQNHPIQFSPSLFSQVGSFNKGSSDKPEYKMVKYKDREEAPNNPPATVYSNLWILNHVSPQMAYILGEGGFFWALEPKAGNHLTVVLAKAATVTRVQVLTGRDQENSEKLKDGKVELGYDPEGEPEACTRYILLGSLVNGKLDHKMLNKKTGKNVSCLKLVVSTSQHGRVMIRHINIWSKPEQQKEIERMMERFEGGALN</sequence>
<organism evidence="3 4">
    <name type="scientific">Phascolarctos cinereus</name>
    <name type="common">Koala</name>
    <dbReference type="NCBI Taxonomy" id="38626"/>
    <lineage>
        <taxon>Eukaryota</taxon>
        <taxon>Metazoa</taxon>
        <taxon>Chordata</taxon>
        <taxon>Craniata</taxon>
        <taxon>Vertebrata</taxon>
        <taxon>Euteleostomi</taxon>
        <taxon>Mammalia</taxon>
        <taxon>Metatheria</taxon>
        <taxon>Diprotodontia</taxon>
        <taxon>Phascolarctidae</taxon>
        <taxon>Phascolarctos</taxon>
    </lineage>
</organism>
<name>A0A6P5LKL8_PHACI</name>
<dbReference type="InParanoid" id="A0A6P5LKL8"/>
<feature type="signal peptide" evidence="1">
    <location>
        <begin position="1"/>
        <end position="27"/>
    </location>
</feature>
<gene>
    <name evidence="4" type="primary">LOC110219622</name>
</gene>
<evidence type="ECO:0000259" key="2">
    <source>
        <dbReference type="Pfam" id="PF04666"/>
    </source>
</evidence>
<keyword evidence="3" id="KW-1185">Reference proteome</keyword>
<dbReference type="RefSeq" id="XP_020858807.1">
    <property type="nucleotide sequence ID" value="XM_021003148.1"/>
</dbReference>
<dbReference type="PANTHER" id="PTHR12062">
    <property type="entry name" value="N-ACETYLGLUCOSAMINYLTRANSFERASE VI"/>
    <property type="match status" value="1"/>
</dbReference>
<evidence type="ECO:0000313" key="4">
    <source>
        <dbReference type="RefSeq" id="XP_020858807.1"/>
    </source>
</evidence>
<dbReference type="GO" id="GO:0008375">
    <property type="term" value="F:acetylglucosaminyltransferase activity"/>
    <property type="evidence" value="ECO:0007669"/>
    <property type="project" value="TreeGrafter"/>
</dbReference>
<feature type="domain" description="MGAT4 conserved region" evidence="2">
    <location>
        <begin position="56"/>
        <end position="302"/>
    </location>
</feature>
<proteinExistence type="predicted"/>
<evidence type="ECO:0000256" key="1">
    <source>
        <dbReference type="SAM" id="SignalP"/>
    </source>
</evidence>
<dbReference type="GeneID" id="110219622"/>
<dbReference type="Pfam" id="PF04666">
    <property type="entry name" value="MGAT4_cons"/>
    <property type="match status" value="1"/>
</dbReference>
<keyword evidence="1" id="KW-0732">Signal</keyword>